<gene>
    <name evidence="2" type="ORF">I2H31_03230</name>
</gene>
<evidence type="ECO:0000256" key="1">
    <source>
        <dbReference type="SAM" id="Phobius"/>
    </source>
</evidence>
<keyword evidence="1" id="KW-0812">Transmembrane</keyword>
<sequence length="348" mass="39999">MADTSRSSARGSGRLLRKVLLLSLPLVAILVSYLVLDPFRVLRRYATFDQRLVAVPNRDYTSTQMYLNTYERRPHHSFILGDSRTMAFLVRDWEPYIHDTAAFHYDASSESLYGVWKKLQFLEQHGARLKNVLIVGDADLLEQTHDTAAHLLRKDPRTTGSSRLRFQGAFVKAYLSNLFFYQFIRLRLTGKFRPGMRGLLESRRIYYDPVTNDLVLPELNEEIRRDSLDFYARNERLKAARRPGVSAAVIGPAQLRQLVAIRAIFARHQTRYHFVISPLFNQKQLNPADLAVLKRVFGASAIHDFSGANAFTAQAGNYYEDAHYRPLVGRAILQQIYSGSFKPQEDKR</sequence>
<dbReference type="Proteomes" id="UP000618931">
    <property type="component" value="Unassembled WGS sequence"/>
</dbReference>
<feature type="transmembrane region" description="Helical" evidence="1">
    <location>
        <begin position="15"/>
        <end position="36"/>
    </location>
</feature>
<keyword evidence="1" id="KW-1133">Transmembrane helix</keyword>
<evidence type="ECO:0008006" key="4">
    <source>
        <dbReference type="Google" id="ProtNLM"/>
    </source>
</evidence>
<evidence type="ECO:0000313" key="2">
    <source>
        <dbReference type="EMBL" id="MBF9220106.1"/>
    </source>
</evidence>
<dbReference type="EMBL" id="JADQDM010000001">
    <property type="protein sequence ID" value="MBF9220106.1"/>
    <property type="molecule type" value="Genomic_DNA"/>
</dbReference>
<accession>A0ABS0HZH9</accession>
<proteinExistence type="predicted"/>
<keyword evidence="1" id="KW-0472">Membrane</keyword>
<comment type="caution">
    <text evidence="2">The sequence shown here is derived from an EMBL/GenBank/DDBJ whole genome shotgun (WGS) entry which is preliminary data.</text>
</comment>
<reference evidence="2 3" key="1">
    <citation type="submission" date="2020-11" db="EMBL/GenBank/DDBJ databases">
        <authorList>
            <person name="Kim M.K."/>
        </authorList>
    </citation>
    <scope>NUCLEOTIDE SEQUENCE [LARGE SCALE GENOMIC DNA]</scope>
    <source>
        <strain evidence="2 3">BT662</strain>
    </source>
</reference>
<name>A0ABS0HZH9_9BACT</name>
<protein>
    <recommendedName>
        <fullName evidence="4">SGNH/GDSL hydrolase family protein</fullName>
    </recommendedName>
</protein>
<dbReference type="RefSeq" id="WP_196291549.1">
    <property type="nucleotide sequence ID" value="NZ_JADQDM010000001.1"/>
</dbReference>
<evidence type="ECO:0000313" key="3">
    <source>
        <dbReference type="Proteomes" id="UP000618931"/>
    </source>
</evidence>
<organism evidence="2 3">
    <name type="scientific">Hymenobacter ruricola</name>
    <dbReference type="NCBI Taxonomy" id="2791023"/>
    <lineage>
        <taxon>Bacteria</taxon>
        <taxon>Pseudomonadati</taxon>
        <taxon>Bacteroidota</taxon>
        <taxon>Cytophagia</taxon>
        <taxon>Cytophagales</taxon>
        <taxon>Hymenobacteraceae</taxon>
        <taxon>Hymenobacter</taxon>
    </lineage>
</organism>
<keyword evidence="3" id="KW-1185">Reference proteome</keyword>